<feature type="transmembrane region" description="Helical" evidence="1">
    <location>
        <begin position="55"/>
        <end position="74"/>
    </location>
</feature>
<accession>A0A4Z1E5J3</accession>
<dbReference type="EMBL" id="RHPJ01000001">
    <property type="protein sequence ID" value="TGO06590.1"/>
    <property type="molecule type" value="Genomic_DNA"/>
</dbReference>
<protein>
    <recommendedName>
        <fullName evidence="4">ABC transporter permease</fullName>
    </recommendedName>
</protein>
<keyword evidence="1" id="KW-1133">Transmembrane helix</keyword>
<dbReference type="PANTHER" id="PTHR43471">
    <property type="entry name" value="ABC TRANSPORTER PERMEASE"/>
    <property type="match status" value="1"/>
</dbReference>
<feature type="transmembrane region" description="Helical" evidence="1">
    <location>
        <begin position="298"/>
        <end position="318"/>
    </location>
</feature>
<dbReference type="GO" id="GO:0005886">
    <property type="term" value="C:plasma membrane"/>
    <property type="evidence" value="ECO:0007669"/>
    <property type="project" value="UniProtKB-SubCell"/>
</dbReference>
<keyword evidence="1" id="KW-0812">Transmembrane</keyword>
<feature type="transmembrane region" description="Helical" evidence="1">
    <location>
        <begin position="171"/>
        <end position="195"/>
    </location>
</feature>
<dbReference type="GO" id="GO:0140359">
    <property type="term" value="F:ABC-type transporter activity"/>
    <property type="evidence" value="ECO:0007669"/>
    <property type="project" value="InterPro"/>
</dbReference>
<gene>
    <name evidence="2" type="ORF">SERN_0782</name>
</gene>
<proteinExistence type="predicted"/>
<feature type="transmembrane region" description="Helical" evidence="1">
    <location>
        <begin position="135"/>
        <end position="159"/>
    </location>
</feature>
<organism evidence="2 3">
    <name type="scientific">Serinibacter arcticus</name>
    <dbReference type="NCBI Taxonomy" id="1655435"/>
    <lineage>
        <taxon>Bacteria</taxon>
        <taxon>Bacillati</taxon>
        <taxon>Actinomycetota</taxon>
        <taxon>Actinomycetes</taxon>
        <taxon>Micrococcales</taxon>
        <taxon>Beutenbergiaceae</taxon>
        <taxon>Serinibacter</taxon>
    </lineage>
</organism>
<feature type="transmembrane region" description="Helical" evidence="1">
    <location>
        <begin position="106"/>
        <end position="129"/>
    </location>
</feature>
<dbReference type="PANTHER" id="PTHR43471:SF12">
    <property type="entry name" value="HYPOTHETICAL MEMBRANE PROTEIN, CONSERVED"/>
    <property type="match status" value="1"/>
</dbReference>
<evidence type="ECO:0000313" key="3">
    <source>
        <dbReference type="Proteomes" id="UP000297318"/>
    </source>
</evidence>
<reference evidence="2 3" key="1">
    <citation type="submission" date="2018-11" db="EMBL/GenBank/DDBJ databases">
        <title>Complete genome sequencing of the Actinobacteria Serinibacter sp. K3-2.</title>
        <authorList>
            <person name="Rakitin A.L."/>
            <person name="Beletsky A.V."/>
            <person name="Mardanov A.V."/>
            <person name="Ravin N.V."/>
            <person name="Gromova A.S."/>
            <person name="Filippova S.N."/>
            <person name="Gal'Chenko V.F."/>
        </authorList>
    </citation>
    <scope>NUCLEOTIDE SEQUENCE [LARGE SCALE GENOMIC DNA]</scope>
    <source>
        <strain evidence="2 3">K3-2</strain>
    </source>
</reference>
<keyword evidence="3" id="KW-1185">Reference proteome</keyword>
<feature type="transmembrane region" description="Helical" evidence="1">
    <location>
        <begin position="15"/>
        <end position="35"/>
    </location>
</feature>
<dbReference type="Pfam" id="PF12679">
    <property type="entry name" value="ABC2_membrane_2"/>
    <property type="match status" value="1"/>
</dbReference>
<evidence type="ECO:0000313" key="2">
    <source>
        <dbReference type="EMBL" id="TGO06590.1"/>
    </source>
</evidence>
<evidence type="ECO:0000256" key="1">
    <source>
        <dbReference type="SAM" id="Phobius"/>
    </source>
</evidence>
<sequence length="335" mass="35155">MLEARQRIRSTRWKVALAIWFAMVGLVTAGIVAVLHRSSFGYVGYDPSETIGRTVFGLVLLFVLFLGLLVSPTLTATTINGDRNAGTLAVLQASTLSSWDIAVGKLLASWGAALAFLVASLPFLLWGLAIGGTGVLAAIGAVLMLAVVLAVVCAIGLVVSSLVSRPAGSAVLTYVLVAALSVGTLIAFGLSAFFLSSTETVRVYGYDYSSSAASSDTCEWYEDERTVVHTEWTAWLLGLNPFVMVADFTPSSDDGSFSDPLSAISAGVRYAQAGQPDELDECYDGTQPDGEVPAGTPYWPWSLAAYLVIGVGAVALTARRLAVPTATLARGMRIA</sequence>
<comment type="caution">
    <text evidence="2">The sequence shown here is derived from an EMBL/GenBank/DDBJ whole genome shotgun (WGS) entry which is preliminary data.</text>
</comment>
<keyword evidence="1" id="KW-0472">Membrane</keyword>
<name>A0A4Z1E5J3_9MICO</name>
<evidence type="ECO:0008006" key="4">
    <source>
        <dbReference type="Google" id="ProtNLM"/>
    </source>
</evidence>
<dbReference type="AlphaFoldDB" id="A0A4Z1E5J3"/>
<dbReference type="Proteomes" id="UP000297318">
    <property type="component" value="Unassembled WGS sequence"/>
</dbReference>